<gene>
    <name evidence="3" type="ORF">SSUR61_0642</name>
</gene>
<keyword evidence="2" id="KW-0472">Membrane</keyword>
<organism evidence="3 4">
    <name type="scientific">Streptococcus suis R61</name>
    <dbReference type="NCBI Taxonomy" id="996306"/>
    <lineage>
        <taxon>Bacteria</taxon>
        <taxon>Bacillati</taxon>
        <taxon>Bacillota</taxon>
        <taxon>Bacilli</taxon>
        <taxon>Lactobacillales</taxon>
        <taxon>Streptococcaceae</taxon>
        <taxon>Streptococcus</taxon>
    </lineage>
</organism>
<keyword evidence="2" id="KW-1133">Transmembrane helix</keyword>
<reference evidence="3 4" key="1">
    <citation type="submission" date="2011-03" db="EMBL/GenBank/DDBJ databases">
        <title>Deep-sequencing identification of multiple resistance mechanism for the high antibiotic-resistance strain Streptococcus suis R61.</title>
        <authorList>
            <person name="Hu P."/>
            <person name="Yang M."/>
            <person name="Jin M."/>
            <person name="Xiao J."/>
        </authorList>
    </citation>
    <scope>NUCLEOTIDE SEQUENCE [LARGE SCALE GENOMIC DNA]</scope>
    <source>
        <strain evidence="3 4">R61</strain>
    </source>
</reference>
<evidence type="ECO:0000256" key="2">
    <source>
        <dbReference type="SAM" id="Phobius"/>
    </source>
</evidence>
<feature type="region of interest" description="Disordered" evidence="1">
    <location>
        <begin position="329"/>
        <end position="355"/>
    </location>
</feature>
<feature type="compositionally biased region" description="Acidic residues" evidence="1">
    <location>
        <begin position="333"/>
        <end position="353"/>
    </location>
</feature>
<name>A0AA87K475_STRSU</name>
<sequence length="388" mass="43653">MKFFNLNNTMSVRKVIMKKIQKILASIIAFYVLLLTLSCNTVFAEPTPLSLYEDNNIRFAPLATGAENPENRYGIIGNRDRKYDDDVRAFLLKGVVGSTVKDLVIYLKPGESFTIDSPTIPGRTINSVMHDSVRGNQFVTVDDKIPLPLTISYDDLVERGPFNNDEQIVSYSDRYILRGENDPRFEDPFIHLDGYYVLDYDGSKFNTDFALRVFDSFSWGYAGGAQSVPFNMYVLEGEVLPLPESLYGQTLTGIAFVRSKYAYAVTDVYTNNIVYSDIHNQYDDAILFMFYSEGSSNFDLSSNGQSWEALDFNKVPGVQEKLDEIEADKVASETEESTSAEESEDTQYIDEESTETKSNSVNGMVVVVGILIVLSAISFITFSNKRNK</sequence>
<evidence type="ECO:0000313" key="3">
    <source>
        <dbReference type="EMBL" id="EHC03390.1"/>
    </source>
</evidence>
<protein>
    <submittedName>
        <fullName evidence="3">Uncharacterized protein</fullName>
    </submittedName>
</protein>
<dbReference type="AlphaFoldDB" id="A0AA87K475"/>
<proteinExistence type="predicted"/>
<feature type="transmembrane region" description="Helical" evidence="2">
    <location>
        <begin position="363"/>
        <end position="382"/>
    </location>
</feature>
<dbReference type="EMBL" id="AEYY01000017">
    <property type="protein sequence ID" value="EHC03390.1"/>
    <property type="molecule type" value="Genomic_DNA"/>
</dbReference>
<keyword evidence="2" id="KW-0812">Transmembrane</keyword>
<dbReference type="Proteomes" id="UP000004014">
    <property type="component" value="Unassembled WGS sequence"/>
</dbReference>
<comment type="caution">
    <text evidence="3">The sequence shown here is derived from an EMBL/GenBank/DDBJ whole genome shotgun (WGS) entry which is preliminary data.</text>
</comment>
<evidence type="ECO:0000256" key="1">
    <source>
        <dbReference type="SAM" id="MobiDB-lite"/>
    </source>
</evidence>
<evidence type="ECO:0000313" key="4">
    <source>
        <dbReference type="Proteomes" id="UP000004014"/>
    </source>
</evidence>
<accession>A0AA87K475</accession>